<evidence type="ECO:0000313" key="5">
    <source>
        <dbReference type="Proteomes" id="UP001467690"/>
    </source>
</evidence>
<name>A0ABV1RK62_9ALTE</name>
<dbReference type="Proteomes" id="UP001467690">
    <property type="component" value="Unassembled WGS sequence"/>
</dbReference>
<evidence type="ECO:0000256" key="2">
    <source>
        <dbReference type="ARBA" id="ARBA00022695"/>
    </source>
</evidence>
<dbReference type="Pfam" id="PF00483">
    <property type="entry name" value="NTP_transferase"/>
    <property type="match status" value="1"/>
</dbReference>
<dbReference type="Gene3D" id="3.90.550.10">
    <property type="entry name" value="Spore Coat Polysaccharide Biosynthesis Protein SpsA, Chain A"/>
    <property type="match status" value="1"/>
</dbReference>
<dbReference type="GO" id="GO:0016779">
    <property type="term" value="F:nucleotidyltransferase activity"/>
    <property type="evidence" value="ECO:0007669"/>
    <property type="project" value="UniProtKB-KW"/>
</dbReference>
<gene>
    <name evidence="4" type="primary">murU</name>
    <name evidence="4" type="ORF">ABS311_15450</name>
</gene>
<dbReference type="PANTHER" id="PTHR43584">
    <property type="entry name" value="NUCLEOTIDYL TRANSFERASE"/>
    <property type="match status" value="1"/>
</dbReference>
<reference evidence="4 5" key="1">
    <citation type="submission" date="2024-06" db="EMBL/GenBank/DDBJ databases">
        <authorList>
            <person name="Chen R.Y."/>
        </authorList>
    </citation>
    <scope>NUCLEOTIDE SEQUENCE [LARGE SCALE GENOMIC DNA]</scope>
    <source>
        <strain evidence="4 5">D2</strain>
    </source>
</reference>
<organism evidence="4 5">
    <name type="scientific">Catenovulum sediminis</name>
    <dbReference type="NCBI Taxonomy" id="1740262"/>
    <lineage>
        <taxon>Bacteria</taxon>
        <taxon>Pseudomonadati</taxon>
        <taxon>Pseudomonadota</taxon>
        <taxon>Gammaproteobacteria</taxon>
        <taxon>Alteromonadales</taxon>
        <taxon>Alteromonadaceae</taxon>
        <taxon>Catenovulum</taxon>
    </lineage>
</organism>
<keyword evidence="2 4" id="KW-0548">Nucleotidyltransferase</keyword>
<dbReference type="EMBL" id="JBELOE010000259">
    <property type="protein sequence ID" value="MER2493274.1"/>
    <property type="molecule type" value="Genomic_DNA"/>
</dbReference>
<keyword evidence="5" id="KW-1185">Reference proteome</keyword>
<dbReference type="PANTHER" id="PTHR43584:SF8">
    <property type="entry name" value="N-ACETYLMURAMATE ALPHA-1-PHOSPHATE URIDYLYLTRANSFERASE"/>
    <property type="match status" value="1"/>
</dbReference>
<dbReference type="NCBIfam" id="NF045761">
    <property type="entry name" value="NAMPUrTaseMurU"/>
    <property type="match status" value="1"/>
</dbReference>
<evidence type="ECO:0000256" key="1">
    <source>
        <dbReference type="ARBA" id="ARBA00022679"/>
    </source>
</evidence>
<dbReference type="RefSeq" id="WP_143870605.1">
    <property type="nucleotide sequence ID" value="NZ_CP041660.1"/>
</dbReference>
<dbReference type="InterPro" id="IPR050065">
    <property type="entry name" value="GlmU-like"/>
</dbReference>
<evidence type="ECO:0000313" key="4">
    <source>
        <dbReference type="EMBL" id="MER2493274.1"/>
    </source>
</evidence>
<dbReference type="InterPro" id="IPR054790">
    <property type="entry name" value="MurU"/>
</dbReference>
<dbReference type="CDD" id="cd06422">
    <property type="entry name" value="NTP_transferase_like_1"/>
    <property type="match status" value="1"/>
</dbReference>
<evidence type="ECO:0000259" key="3">
    <source>
        <dbReference type="Pfam" id="PF00483"/>
    </source>
</evidence>
<sequence length="231" mass="25534">MQNNPINTAMILAAGRGMRMRPLTDKIPKPLLKVAGKHLIEYHINALVAAGIENIVINTAWLGEQIPQTLGDGEKYGCRLLYSPEPVGAYETAGGIINALPLIDTQNFLLVNGDVWCDYCFENLLAKPLPGGTAKIVLVNNPEHNLNGDFALTDGIAQVNGTDKLTYSGIGLFEREFFTGYADFPLSLGKVLRDKIAKRQVFAEFFKGTWFDIGTPDRLKYLDNYLKSNQQ</sequence>
<feature type="domain" description="Nucleotidyl transferase" evidence="3">
    <location>
        <begin position="9"/>
        <end position="127"/>
    </location>
</feature>
<dbReference type="SUPFAM" id="SSF53448">
    <property type="entry name" value="Nucleotide-diphospho-sugar transferases"/>
    <property type="match status" value="1"/>
</dbReference>
<comment type="caution">
    <text evidence="4">The sequence shown here is derived from an EMBL/GenBank/DDBJ whole genome shotgun (WGS) entry which is preliminary data.</text>
</comment>
<dbReference type="InterPro" id="IPR029044">
    <property type="entry name" value="Nucleotide-diphossugar_trans"/>
</dbReference>
<proteinExistence type="predicted"/>
<dbReference type="EC" id="2.7.7.99" evidence="4"/>
<keyword evidence="1 4" id="KW-0808">Transferase</keyword>
<dbReference type="InterPro" id="IPR005835">
    <property type="entry name" value="NTP_transferase_dom"/>
</dbReference>
<accession>A0ABV1RK62</accession>
<protein>
    <submittedName>
        <fullName evidence="4">N-acetylmuramate alpha-1-phosphate uridylyltransferase MurU</fullName>
        <ecNumber evidence="4">2.7.7.99</ecNumber>
    </submittedName>
</protein>